<dbReference type="PROSITE" id="PS00678">
    <property type="entry name" value="WD_REPEATS_1"/>
    <property type="match status" value="1"/>
</dbReference>
<dbReference type="eggNOG" id="KOG0296">
    <property type="taxonomic scope" value="Eukaryota"/>
</dbReference>
<evidence type="ECO:0000313" key="5">
    <source>
        <dbReference type="EMBL" id="RHN49148.1"/>
    </source>
</evidence>
<sequence>MMIWTLFSKFNMSRQYDSGSWAAIGSMDQMIIWDVQHYLARSTCTHEYGATCLTWLGTSCVATGSNDGVVRLWDSRSGECVRTFRGHSEPIQSLSLSANRDYIVSASMDHTARVFDVKGFC</sequence>
<dbReference type="EMBL" id="CM001223">
    <property type="protein sequence ID" value="AES82364.2"/>
    <property type="molecule type" value="Genomic_DNA"/>
</dbReference>
<keyword evidence="7" id="KW-1185">Reference proteome</keyword>
<dbReference type="SMART" id="SM00320">
    <property type="entry name" value="WD40"/>
    <property type="match status" value="2"/>
</dbReference>
<evidence type="ECO:0000313" key="6">
    <source>
        <dbReference type="EnsemblPlants" id="AES82364"/>
    </source>
</evidence>
<keyword evidence="1 3" id="KW-0853">WD repeat</keyword>
<evidence type="ECO:0000313" key="7">
    <source>
        <dbReference type="Proteomes" id="UP000002051"/>
    </source>
</evidence>
<gene>
    <name evidence="4" type="ordered locus">MTR_7g111550</name>
    <name evidence="5" type="ORF">MtrunA17_Chr7g0271371</name>
</gene>
<dbReference type="PROSITE" id="PS50294">
    <property type="entry name" value="WD_REPEATS_REGION"/>
    <property type="match status" value="1"/>
</dbReference>
<reference evidence="5" key="4">
    <citation type="journal article" date="2018" name="Nat. Plants">
        <title>Whole-genome landscape of Medicago truncatula symbiotic genes.</title>
        <authorList>
            <person name="Pecrix Y."/>
            <person name="Gamas P."/>
            <person name="Carrere S."/>
        </authorList>
    </citation>
    <scope>NUCLEOTIDE SEQUENCE</scope>
    <source>
        <tissue evidence="5">Leaves</tissue>
    </source>
</reference>
<evidence type="ECO:0000256" key="3">
    <source>
        <dbReference type="PROSITE-ProRule" id="PRU00221"/>
    </source>
</evidence>
<dbReference type="STRING" id="3880.G7KWF2"/>
<dbReference type="SUPFAM" id="SSF50978">
    <property type="entry name" value="WD40 repeat-like"/>
    <property type="match status" value="1"/>
</dbReference>
<dbReference type="PANTHER" id="PTHR19857">
    <property type="entry name" value="MITOCHONDRIAL DIVISION PROTEIN 1-RELATED"/>
    <property type="match status" value="1"/>
</dbReference>
<evidence type="ECO:0000256" key="1">
    <source>
        <dbReference type="ARBA" id="ARBA00022574"/>
    </source>
</evidence>
<proteinExistence type="predicted"/>
<dbReference type="PANTHER" id="PTHR19857:SF8">
    <property type="entry name" value="ANGIO-ASSOCIATED MIGRATORY CELL PROTEIN"/>
    <property type="match status" value="1"/>
</dbReference>
<dbReference type="InterPro" id="IPR036322">
    <property type="entry name" value="WD40_repeat_dom_sf"/>
</dbReference>
<evidence type="ECO:0000313" key="4">
    <source>
        <dbReference type="EMBL" id="AES82364.2"/>
    </source>
</evidence>
<name>G7KWF2_MEDTR</name>
<accession>A0A0C3WFG1</accession>
<dbReference type="EnsemblPlants" id="AES82364">
    <property type="protein sequence ID" value="AES82364"/>
    <property type="gene ID" value="MTR_7g111550"/>
</dbReference>
<evidence type="ECO:0000256" key="2">
    <source>
        <dbReference type="ARBA" id="ARBA00022737"/>
    </source>
</evidence>
<reference evidence="6" key="3">
    <citation type="submission" date="2015-04" db="UniProtKB">
        <authorList>
            <consortium name="EnsemblPlants"/>
        </authorList>
    </citation>
    <scope>IDENTIFICATION</scope>
    <source>
        <strain evidence="6">cv. Jemalong A17</strain>
    </source>
</reference>
<reference evidence="4 7" key="2">
    <citation type="journal article" date="2014" name="BMC Genomics">
        <title>An improved genome release (version Mt4.0) for the model legume Medicago truncatula.</title>
        <authorList>
            <person name="Tang H."/>
            <person name="Krishnakumar V."/>
            <person name="Bidwell S."/>
            <person name="Rosen B."/>
            <person name="Chan A."/>
            <person name="Zhou S."/>
            <person name="Gentzbittel L."/>
            <person name="Childs K.L."/>
            <person name="Yandell M."/>
            <person name="Gundlach H."/>
            <person name="Mayer K.F."/>
            <person name="Schwartz D.C."/>
            <person name="Town C.D."/>
        </authorList>
    </citation>
    <scope>GENOME REANNOTATION</scope>
    <source>
        <strain evidence="6 7">cv. Jemalong A17</strain>
    </source>
</reference>
<keyword evidence="2" id="KW-0677">Repeat</keyword>
<dbReference type="InterPro" id="IPR015943">
    <property type="entry name" value="WD40/YVTN_repeat-like_dom_sf"/>
</dbReference>
<accession>G7KWF2</accession>
<dbReference type="Gramene" id="rna43946">
    <property type="protein sequence ID" value="RHN49148.1"/>
    <property type="gene ID" value="gene43946"/>
</dbReference>
<dbReference type="HOGENOM" id="CLU_2041556_0_0_1"/>
<dbReference type="EMBL" id="PSQE01000007">
    <property type="protein sequence ID" value="RHN49148.1"/>
    <property type="molecule type" value="Genomic_DNA"/>
</dbReference>
<feature type="repeat" description="WD" evidence="3">
    <location>
        <begin position="84"/>
        <end position="118"/>
    </location>
</feature>
<dbReference type="InterPro" id="IPR051179">
    <property type="entry name" value="WD_repeat_multifunction"/>
</dbReference>
<feature type="repeat" description="WD" evidence="3">
    <location>
        <begin position="61"/>
        <end position="83"/>
    </location>
</feature>
<dbReference type="AlphaFoldDB" id="G7KWF2"/>
<dbReference type="Proteomes" id="UP000002051">
    <property type="component" value="Unassembled WGS sequence"/>
</dbReference>
<organism evidence="4 7">
    <name type="scientific">Medicago truncatula</name>
    <name type="common">Barrel medic</name>
    <name type="synonym">Medicago tribuloides</name>
    <dbReference type="NCBI Taxonomy" id="3880"/>
    <lineage>
        <taxon>Eukaryota</taxon>
        <taxon>Viridiplantae</taxon>
        <taxon>Streptophyta</taxon>
        <taxon>Embryophyta</taxon>
        <taxon>Tracheophyta</taxon>
        <taxon>Spermatophyta</taxon>
        <taxon>Magnoliopsida</taxon>
        <taxon>eudicotyledons</taxon>
        <taxon>Gunneridae</taxon>
        <taxon>Pentapetalae</taxon>
        <taxon>rosids</taxon>
        <taxon>fabids</taxon>
        <taxon>Fabales</taxon>
        <taxon>Fabaceae</taxon>
        <taxon>Papilionoideae</taxon>
        <taxon>50 kb inversion clade</taxon>
        <taxon>NPAAA clade</taxon>
        <taxon>Hologalegina</taxon>
        <taxon>IRL clade</taxon>
        <taxon>Trifolieae</taxon>
        <taxon>Medicago</taxon>
    </lineage>
</organism>
<protein>
    <submittedName>
        <fullName evidence="5">Putative transcription factor WD40-like family</fullName>
    </submittedName>
    <submittedName>
        <fullName evidence="4">Vegetative incompatibility HET-E-like protein</fullName>
    </submittedName>
</protein>
<reference evidence="4 7" key="1">
    <citation type="journal article" date="2011" name="Nature">
        <title>The Medicago genome provides insight into the evolution of rhizobial symbioses.</title>
        <authorList>
            <person name="Young N.D."/>
            <person name="Debelle F."/>
            <person name="Oldroyd G.E."/>
            <person name="Geurts R."/>
            <person name="Cannon S.B."/>
            <person name="Udvardi M.K."/>
            <person name="Benedito V.A."/>
            <person name="Mayer K.F."/>
            <person name="Gouzy J."/>
            <person name="Schoof H."/>
            <person name="Van de Peer Y."/>
            <person name="Proost S."/>
            <person name="Cook D.R."/>
            <person name="Meyers B.C."/>
            <person name="Spannagl M."/>
            <person name="Cheung F."/>
            <person name="De Mita S."/>
            <person name="Krishnakumar V."/>
            <person name="Gundlach H."/>
            <person name="Zhou S."/>
            <person name="Mudge J."/>
            <person name="Bharti A.K."/>
            <person name="Murray J.D."/>
            <person name="Naoumkina M.A."/>
            <person name="Rosen B."/>
            <person name="Silverstein K.A."/>
            <person name="Tang H."/>
            <person name="Rombauts S."/>
            <person name="Zhao P.X."/>
            <person name="Zhou P."/>
            <person name="Barbe V."/>
            <person name="Bardou P."/>
            <person name="Bechner M."/>
            <person name="Bellec A."/>
            <person name="Berger A."/>
            <person name="Berges H."/>
            <person name="Bidwell S."/>
            <person name="Bisseling T."/>
            <person name="Choisne N."/>
            <person name="Couloux A."/>
            <person name="Denny R."/>
            <person name="Deshpande S."/>
            <person name="Dai X."/>
            <person name="Doyle J.J."/>
            <person name="Dudez A.M."/>
            <person name="Farmer A.D."/>
            <person name="Fouteau S."/>
            <person name="Franken C."/>
            <person name="Gibelin C."/>
            <person name="Gish J."/>
            <person name="Goldstein S."/>
            <person name="Gonzalez A.J."/>
            <person name="Green P.J."/>
            <person name="Hallab A."/>
            <person name="Hartog M."/>
            <person name="Hua A."/>
            <person name="Humphray S.J."/>
            <person name="Jeong D.H."/>
            <person name="Jing Y."/>
            <person name="Jocker A."/>
            <person name="Kenton S.M."/>
            <person name="Kim D.J."/>
            <person name="Klee K."/>
            <person name="Lai H."/>
            <person name="Lang C."/>
            <person name="Lin S."/>
            <person name="Macmil S.L."/>
            <person name="Magdelenat G."/>
            <person name="Matthews L."/>
            <person name="McCorrison J."/>
            <person name="Monaghan E.L."/>
            <person name="Mun J.H."/>
            <person name="Najar F.Z."/>
            <person name="Nicholson C."/>
            <person name="Noirot C."/>
            <person name="O'Bleness M."/>
            <person name="Paule C.R."/>
            <person name="Poulain J."/>
            <person name="Prion F."/>
            <person name="Qin B."/>
            <person name="Qu C."/>
            <person name="Retzel E.F."/>
            <person name="Riddle C."/>
            <person name="Sallet E."/>
            <person name="Samain S."/>
            <person name="Samson N."/>
            <person name="Sanders I."/>
            <person name="Saurat O."/>
            <person name="Scarpelli C."/>
            <person name="Schiex T."/>
            <person name="Segurens B."/>
            <person name="Severin A.J."/>
            <person name="Sherrier D.J."/>
            <person name="Shi R."/>
            <person name="Sims S."/>
            <person name="Singer S.R."/>
            <person name="Sinharoy S."/>
            <person name="Sterck L."/>
            <person name="Viollet A."/>
            <person name="Wang B.B."/>
            <person name="Wang K."/>
            <person name="Wang M."/>
            <person name="Wang X."/>
            <person name="Warfsmann J."/>
            <person name="Weissenbach J."/>
            <person name="White D.D."/>
            <person name="White J.D."/>
            <person name="Wiley G.B."/>
            <person name="Wincker P."/>
            <person name="Xing Y."/>
            <person name="Yang L."/>
            <person name="Yao Z."/>
            <person name="Ying F."/>
            <person name="Zhai J."/>
            <person name="Zhou L."/>
            <person name="Zuber A."/>
            <person name="Denarie J."/>
            <person name="Dixon R.A."/>
            <person name="May G.D."/>
            <person name="Schwartz D.C."/>
            <person name="Rogers J."/>
            <person name="Quetier F."/>
            <person name="Town C.D."/>
            <person name="Roe B.A."/>
        </authorList>
    </citation>
    <scope>NUCLEOTIDE SEQUENCE [LARGE SCALE GENOMIC DNA]</scope>
    <source>
        <strain evidence="4">A17</strain>
        <strain evidence="6 7">cv. Jemalong A17</strain>
    </source>
</reference>
<dbReference type="InterPro" id="IPR001680">
    <property type="entry name" value="WD40_rpt"/>
</dbReference>
<dbReference type="Pfam" id="PF00400">
    <property type="entry name" value="WD40"/>
    <property type="match status" value="2"/>
</dbReference>
<dbReference type="PROSITE" id="PS50082">
    <property type="entry name" value="WD_REPEATS_2"/>
    <property type="match status" value="2"/>
</dbReference>
<dbReference type="InterPro" id="IPR019775">
    <property type="entry name" value="WD40_repeat_CS"/>
</dbReference>
<dbReference type="Proteomes" id="UP000265566">
    <property type="component" value="Chromosome 7"/>
</dbReference>
<dbReference type="Gene3D" id="2.130.10.10">
    <property type="entry name" value="YVTN repeat-like/Quinoprotein amine dehydrogenase"/>
    <property type="match status" value="1"/>
</dbReference>
<dbReference type="PaxDb" id="3880-AES82364"/>